<dbReference type="Gene3D" id="1.25.10.10">
    <property type="entry name" value="Leucine-rich Repeat Variant"/>
    <property type="match status" value="2"/>
</dbReference>
<dbReference type="InterPro" id="IPR011989">
    <property type="entry name" value="ARM-like"/>
</dbReference>
<accession>A0ABN9R1G6</accession>
<dbReference type="SUPFAM" id="SSF48371">
    <property type="entry name" value="ARM repeat"/>
    <property type="match status" value="2"/>
</dbReference>
<sequence>PLPPPPRRPPAAHARMWQDGEAQRAEALRSIGPGADAEARLRGLAGLRALALAGHREELWADEELRRELLTAIEDDEQSEAVRAAALCVVKSAAASVANQLSVLKSSKSRNAMVQACRLSEPSSVRQPAGLILAVLAVAAVGAEPPGATKDIHRALASAAHVDEPAHNRAAVFAALWSSVALGARARELLSPVHGLRDVLIESGRSEQPPQVRLNVIGALWAMAKDEPSRHQLWVDPDIRDILVDGAGSGNCSSVRLNALGALRSLACEDDNRAEMCGSPVLIGHLKDALAEQSAPSIRSAALEVVLQLSMCGENHLPLHEERLHDTLLAASRDPTFSAHDQRMANSGYERIVVGKIVSLSWMILGDDSRKKMWTDPAQRKMMLSGASPGQTDEIRLQYLRLLDDLAIAFANQKSMWNNSDAVELMKSTVAAGNPLALRVVAIRWMLHLTACEPILPAMYDDCVQDILGALSEDGSLYDQVRASCAAGRHNILAGKVGALQARVSNDASREEFWRDEARRDIVLLCAAQVEPARVRAPAVRLLEDLARAPGNRRWMLAEERLAASLLANADVKQPAEVRNAAVEALASLSREALNAADLFVAGVHCTFLEASQDLSLEAGFRGSCMDSHVRVVAGALGHFQGQAADDAGREQLWHDKVGRRALMEGVADIEPPQTRALAFSMIRDIAMCRPLQEEVCEDAPLSKALLASVGGEEAAEVRESALAVFAVLLNRDCHAELVKNGVHQVLSQSAEDPLLSADCREACARGYGRLTGDD</sequence>
<evidence type="ECO:0008006" key="3">
    <source>
        <dbReference type="Google" id="ProtNLM"/>
    </source>
</evidence>
<dbReference type="EMBL" id="CAUYUJ010004540">
    <property type="protein sequence ID" value="CAK0809966.1"/>
    <property type="molecule type" value="Genomic_DNA"/>
</dbReference>
<gene>
    <name evidence="1" type="ORF">PCOR1329_LOCUS15075</name>
</gene>
<proteinExistence type="predicted"/>
<feature type="non-terminal residue" evidence="1">
    <location>
        <position position="1"/>
    </location>
</feature>
<keyword evidence="2" id="KW-1185">Reference proteome</keyword>
<protein>
    <recommendedName>
        <fullName evidence="3">Protein unc-45 homolog B</fullName>
    </recommendedName>
</protein>
<organism evidence="1 2">
    <name type="scientific">Prorocentrum cordatum</name>
    <dbReference type="NCBI Taxonomy" id="2364126"/>
    <lineage>
        <taxon>Eukaryota</taxon>
        <taxon>Sar</taxon>
        <taxon>Alveolata</taxon>
        <taxon>Dinophyceae</taxon>
        <taxon>Prorocentrales</taxon>
        <taxon>Prorocentraceae</taxon>
        <taxon>Prorocentrum</taxon>
    </lineage>
</organism>
<dbReference type="InterPro" id="IPR016024">
    <property type="entry name" value="ARM-type_fold"/>
</dbReference>
<reference evidence="1" key="1">
    <citation type="submission" date="2023-10" db="EMBL/GenBank/DDBJ databases">
        <authorList>
            <person name="Chen Y."/>
            <person name="Shah S."/>
            <person name="Dougan E. K."/>
            <person name="Thang M."/>
            <person name="Chan C."/>
        </authorList>
    </citation>
    <scope>NUCLEOTIDE SEQUENCE [LARGE SCALE GENOMIC DNA]</scope>
</reference>
<name>A0ABN9R1G6_9DINO</name>
<evidence type="ECO:0000313" key="2">
    <source>
        <dbReference type="Proteomes" id="UP001189429"/>
    </source>
</evidence>
<dbReference type="Proteomes" id="UP001189429">
    <property type="component" value="Unassembled WGS sequence"/>
</dbReference>
<evidence type="ECO:0000313" key="1">
    <source>
        <dbReference type="EMBL" id="CAK0809966.1"/>
    </source>
</evidence>
<comment type="caution">
    <text evidence="1">The sequence shown here is derived from an EMBL/GenBank/DDBJ whole genome shotgun (WGS) entry which is preliminary data.</text>
</comment>